<dbReference type="PANTHER" id="PTHR43235:SF1">
    <property type="entry name" value="GLUTAMINE AMIDOTRANSFERASE PB2B2.05-RELATED"/>
    <property type="match status" value="1"/>
</dbReference>
<evidence type="ECO:0000313" key="6">
    <source>
        <dbReference type="EMBL" id="OQP32761.1"/>
    </source>
</evidence>
<accession>A0A1V9DFW0</accession>
<dbReference type="RefSeq" id="WP_081139898.1">
    <property type="nucleotide sequence ID" value="NZ_MWUE01000019.1"/>
</dbReference>
<dbReference type="EMBL" id="MWUE01000019">
    <property type="protein sequence ID" value="OQP32761.1"/>
    <property type="molecule type" value="Genomic_DNA"/>
</dbReference>
<reference evidence="6 7" key="1">
    <citation type="submission" date="2017-02" db="EMBL/GenBank/DDBJ databases">
        <title>Whole genome shotgun sequence of Pantoea agglomerans strain AS1 isolated from a cycad, Zamia floridana in Central Florida, USA.</title>
        <authorList>
            <person name="Lata P."/>
            <person name="Govindarajan S."/>
            <person name="Qi F."/>
            <person name="Li J.-L."/>
            <person name="Maurya S.K."/>
            <person name="Sahoo M.K."/>
        </authorList>
    </citation>
    <scope>NUCLEOTIDE SEQUENCE [LARGE SCALE GENOMIC DNA]</scope>
    <source>
        <strain evidence="6 7">AS1</strain>
    </source>
</reference>
<sequence length="254" mass="27655">MGIIFNKPLIGVTMCQIDHHGHLTQSVHNKYLTAIAQAGGVPLALPQQLCAAPQLLEQALAALDGVLLTGSPSNIEPWHYGEAGSEAHADPGRDRLAFAIITWATSRKMPLFGICRGMQELVVANGGALWRDLDQFKRGLPHHPEATQPLNQQYAPAHDVFPEADGLLASLLGGDATLAVNSLHHQGIREPGPQLRIEARAPDGLIEAVSLRHHPFALAVQWHPEWQPEHNDASRALFAGFIHAAQHYHKEKTP</sequence>
<dbReference type="SUPFAM" id="SSF52317">
    <property type="entry name" value="Class I glutamine amidotransferase-like"/>
    <property type="match status" value="1"/>
</dbReference>
<keyword evidence="6" id="KW-0378">Hydrolase</keyword>
<evidence type="ECO:0000256" key="2">
    <source>
        <dbReference type="ARBA" id="ARBA00052718"/>
    </source>
</evidence>
<dbReference type="InterPro" id="IPR011697">
    <property type="entry name" value="Peptidase_C26"/>
</dbReference>
<dbReference type="GO" id="GO:0033969">
    <property type="term" value="F:gamma-glutamyl-gamma-aminobutyrate hydrolase activity"/>
    <property type="evidence" value="ECO:0007669"/>
    <property type="project" value="UniProtKB-EC"/>
</dbReference>
<comment type="function">
    <text evidence="3">Involved in the breakdown of putrescine via hydrolysis of the gamma-glutamyl linkage of gamma-glutamyl-gamma-aminobutyrate.</text>
</comment>
<organism evidence="6 7">
    <name type="scientific">Pantoea latae</name>
    <dbReference type="NCBI Taxonomy" id="1964541"/>
    <lineage>
        <taxon>Bacteria</taxon>
        <taxon>Pseudomonadati</taxon>
        <taxon>Pseudomonadota</taxon>
        <taxon>Gammaproteobacteria</taxon>
        <taxon>Enterobacterales</taxon>
        <taxon>Erwiniaceae</taxon>
        <taxon>Pantoea</taxon>
    </lineage>
</organism>
<dbReference type="Pfam" id="PF07722">
    <property type="entry name" value="Peptidase_C26"/>
    <property type="match status" value="1"/>
</dbReference>
<comment type="similarity">
    <text evidence="1">Belongs to the peptidase C26 family.</text>
</comment>
<evidence type="ECO:0000313" key="7">
    <source>
        <dbReference type="Proteomes" id="UP000192769"/>
    </source>
</evidence>
<dbReference type="EC" id="3.5.1.94" evidence="5"/>
<gene>
    <name evidence="6" type="ORF">B2J69_13265</name>
</gene>
<dbReference type="CDD" id="cd01745">
    <property type="entry name" value="GATase1_2"/>
    <property type="match status" value="1"/>
</dbReference>
<dbReference type="AlphaFoldDB" id="A0A1V9DFW0"/>
<dbReference type="Proteomes" id="UP000192769">
    <property type="component" value="Unassembled WGS sequence"/>
</dbReference>
<dbReference type="OrthoDB" id="9813383at2"/>
<comment type="pathway">
    <text evidence="4">Amine and polyamine degradation; putrescine degradation; 4-aminobutanoate from putrescine: step 4/4.</text>
</comment>
<evidence type="ECO:0000256" key="5">
    <source>
        <dbReference type="ARBA" id="ARBA00066788"/>
    </source>
</evidence>
<dbReference type="GO" id="GO:0006598">
    <property type="term" value="P:polyamine catabolic process"/>
    <property type="evidence" value="ECO:0007669"/>
    <property type="project" value="TreeGrafter"/>
</dbReference>
<dbReference type="PROSITE" id="PS51273">
    <property type="entry name" value="GATASE_TYPE_1"/>
    <property type="match status" value="1"/>
</dbReference>
<dbReference type="FunFam" id="3.40.50.880:FF:000030">
    <property type="entry name" value="Gamma-glutamyl-gamma-aminobutyrate hydrolase PuuD"/>
    <property type="match status" value="1"/>
</dbReference>
<dbReference type="InterPro" id="IPR029062">
    <property type="entry name" value="Class_I_gatase-like"/>
</dbReference>
<dbReference type="Gene3D" id="3.40.50.880">
    <property type="match status" value="1"/>
</dbReference>
<comment type="catalytic activity">
    <reaction evidence="2">
        <text>4-(gamma-L-glutamylamino)butanoate + H2O = 4-aminobutanoate + L-glutamate</text>
        <dbReference type="Rhea" id="RHEA:19737"/>
        <dbReference type="ChEBI" id="CHEBI:15377"/>
        <dbReference type="ChEBI" id="CHEBI:29985"/>
        <dbReference type="ChEBI" id="CHEBI:58800"/>
        <dbReference type="ChEBI" id="CHEBI:59888"/>
        <dbReference type="EC" id="3.5.1.94"/>
    </reaction>
</comment>
<evidence type="ECO:0000256" key="4">
    <source>
        <dbReference type="ARBA" id="ARBA00060634"/>
    </source>
</evidence>
<evidence type="ECO:0000256" key="3">
    <source>
        <dbReference type="ARBA" id="ARBA00055068"/>
    </source>
</evidence>
<comment type="caution">
    <text evidence="6">The sequence shown here is derived from an EMBL/GenBank/DDBJ whole genome shotgun (WGS) entry which is preliminary data.</text>
</comment>
<proteinExistence type="inferred from homology"/>
<keyword evidence="7" id="KW-1185">Reference proteome</keyword>
<dbReference type="GO" id="GO:0005829">
    <property type="term" value="C:cytosol"/>
    <property type="evidence" value="ECO:0007669"/>
    <property type="project" value="TreeGrafter"/>
</dbReference>
<protein>
    <recommendedName>
        <fullName evidence="5">gamma-glutamyl-gamma-aminobutyrate hydrolase</fullName>
        <ecNumber evidence="5">3.5.1.94</ecNumber>
    </recommendedName>
</protein>
<dbReference type="NCBIfam" id="NF008471">
    <property type="entry name" value="PRK11366.1"/>
    <property type="match status" value="1"/>
</dbReference>
<dbReference type="InterPro" id="IPR044668">
    <property type="entry name" value="PuuD-like"/>
</dbReference>
<evidence type="ECO:0000256" key="1">
    <source>
        <dbReference type="ARBA" id="ARBA00011083"/>
    </source>
</evidence>
<dbReference type="PANTHER" id="PTHR43235">
    <property type="entry name" value="GLUTAMINE AMIDOTRANSFERASE PB2B2.05-RELATED"/>
    <property type="match status" value="1"/>
</dbReference>
<name>A0A1V9DFW0_9GAMM</name>